<proteinExistence type="predicted"/>
<dbReference type="PROSITE" id="PS51257">
    <property type="entry name" value="PROKAR_LIPOPROTEIN"/>
    <property type="match status" value="1"/>
</dbReference>
<dbReference type="Proteomes" id="UP000245535">
    <property type="component" value="Unassembled WGS sequence"/>
</dbReference>
<sequence length="397" mass="45209">MKVNFLITLGILTITSSCIQDSSKEEKVLSQSSARVIESERIAFQQKLDKEIIFDSLRYSYNAEKFSGAMWGIYAFHQKNEKSAQIIRTAINEYESLSYWDRYQLLLCIKGVYPTEFLAEIAPLLAIEKGEKHRVLLLNILQKEEQYQNYLSKDTSLYYQYFQSQSEKRQSSFSFQDLDRLLEIPALKGKKNIIMCLDKNREKVGKAYIQKKDGEFLSEGNDVKTYSYLGRSATNAPSVLTNGNTPTGLMKILGTDKSDNVFIGPSPTLISAVPYESGVENFVPNSHSKEWSEEVYASLLGDEFKHEASLYESYWAGKCGRSEMIIHGSTINPSFFKGKDFYPLTPSLGCMTAKELWDDQTGEVQESTQLELINDFNKQEGELGYVLILNIEGYEEI</sequence>
<evidence type="ECO:0000313" key="2">
    <source>
        <dbReference type="Proteomes" id="UP000245535"/>
    </source>
</evidence>
<dbReference type="EMBL" id="QGDO01000001">
    <property type="protein sequence ID" value="PWJ43811.1"/>
    <property type="molecule type" value="Genomic_DNA"/>
</dbReference>
<name>A0A315ZE52_SEDFL</name>
<evidence type="ECO:0000313" key="1">
    <source>
        <dbReference type="EMBL" id="PWJ43811.1"/>
    </source>
</evidence>
<reference evidence="1 2" key="1">
    <citation type="submission" date="2018-03" db="EMBL/GenBank/DDBJ databases">
        <title>Genomic Encyclopedia of Archaeal and Bacterial Type Strains, Phase II (KMG-II): from individual species to whole genera.</title>
        <authorList>
            <person name="Goeker M."/>
        </authorList>
    </citation>
    <scope>NUCLEOTIDE SEQUENCE [LARGE SCALE GENOMIC DNA]</scope>
    <source>
        <strain evidence="1 2">DSM 28229</strain>
    </source>
</reference>
<protein>
    <submittedName>
        <fullName evidence="1">Uncharacterized protein</fullName>
    </submittedName>
</protein>
<dbReference type="AlphaFoldDB" id="A0A315ZE52"/>
<dbReference type="RefSeq" id="WP_109615347.1">
    <property type="nucleotide sequence ID" value="NZ_QGDO01000001.1"/>
</dbReference>
<accession>A0A315ZE52</accession>
<gene>
    <name evidence="1" type="ORF">BC781_101157</name>
</gene>
<keyword evidence="2" id="KW-1185">Reference proteome</keyword>
<dbReference type="OrthoDB" id="525859at2"/>
<comment type="caution">
    <text evidence="1">The sequence shown here is derived from an EMBL/GenBank/DDBJ whole genome shotgun (WGS) entry which is preliminary data.</text>
</comment>
<organism evidence="1 2">
    <name type="scientific">Sediminitomix flava</name>
    <dbReference type="NCBI Taxonomy" id="379075"/>
    <lineage>
        <taxon>Bacteria</taxon>
        <taxon>Pseudomonadati</taxon>
        <taxon>Bacteroidota</taxon>
        <taxon>Cytophagia</taxon>
        <taxon>Cytophagales</taxon>
        <taxon>Flammeovirgaceae</taxon>
        <taxon>Sediminitomix</taxon>
    </lineage>
</organism>